<dbReference type="PROSITE" id="PS00080">
    <property type="entry name" value="MULTICOPPER_OXIDASE2"/>
    <property type="match status" value="1"/>
</dbReference>
<dbReference type="InterPro" id="IPR034279">
    <property type="entry name" value="CuRO_3_CopA"/>
</dbReference>
<keyword evidence="1" id="KW-0479">Metal-binding</keyword>
<dbReference type="InterPro" id="IPR002355">
    <property type="entry name" value="Cu_oxidase_Cu_BS"/>
</dbReference>
<evidence type="ECO:0000259" key="5">
    <source>
        <dbReference type="Pfam" id="PF07731"/>
    </source>
</evidence>
<evidence type="ECO:0000259" key="4">
    <source>
        <dbReference type="Pfam" id="PF00394"/>
    </source>
</evidence>
<reference evidence="7 8" key="1">
    <citation type="journal article" date="2011" name="J. Bacteriol.">
        <title>Draft Genome Sequence of Gordonia neofelifaecis NRRL B-59395, a Cholesterol-Degrading Actinomycete.</title>
        <authorList>
            <person name="Ge F."/>
            <person name="Li W."/>
            <person name="Chen G."/>
            <person name="Liu Y."/>
            <person name="Zhang G."/>
            <person name="Yong B."/>
            <person name="Wang Q."/>
            <person name="Wang N."/>
            <person name="Huang Z."/>
            <person name="Li W."/>
            <person name="Wang J."/>
            <person name="Wu C."/>
            <person name="Xie Q."/>
            <person name="Liu G."/>
        </authorList>
    </citation>
    <scope>NUCLEOTIDE SEQUENCE [LARGE SCALE GENOMIC DNA]</scope>
    <source>
        <strain evidence="7 8">NRRL B-59395</strain>
    </source>
</reference>
<dbReference type="PROSITE" id="PS51318">
    <property type="entry name" value="TAT"/>
    <property type="match status" value="1"/>
</dbReference>
<dbReference type="Pfam" id="PF07731">
    <property type="entry name" value="Cu-oxidase_2"/>
    <property type="match status" value="1"/>
</dbReference>
<accession>F1YLH4</accession>
<dbReference type="EMBL" id="AEUD01000012">
    <property type="protein sequence ID" value="EGD54368.1"/>
    <property type="molecule type" value="Genomic_DNA"/>
</dbReference>
<dbReference type="SUPFAM" id="SSF49503">
    <property type="entry name" value="Cupredoxins"/>
    <property type="match status" value="3"/>
</dbReference>
<evidence type="ECO:0000313" key="7">
    <source>
        <dbReference type="EMBL" id="EGD54368.1"/>
    </source>
</evidence>
<dbReference type="Proteomes" id="UP000035065">
    <property type="component" value="Unassembled WGS sequence"/>
</dbReference>
<keyword evidence="2" id="KW-0560">Oxidoreductase</keyword>
<evidence type="ECO:0000256" key="1">
    <source>
        <dbReference type="ARBA" id="ARBA00022723"/>
    </source>
</evidence>
<dbReference type="RefSeq" id="WP_009679966.1">
    <property type="nucleotide sequence ID" value="NZ_AEUD01000012.1"/>
</dbReference>
<evidence type="ECO:0000259" key="6">
    <source>
        <dbReference type="Pfam" id="PF07732"/>
    </source>
</evidence>
<protein>
    <submittedName>
        <fullName evidence="7">Copper-binding oxidase</fullName>
    </submittedName>
</protein>
<dbReference type="InterPro" id="IPR011706">
    <property type="entry name" value="Cu-oxidase_C"/>
</dbReference>
<dbReference type="PANTHER" id="PTHR11709">
    <property type="entry name" value="MULTI-COPPER OXIDASE"/>
    <property type="match status" value="1"/>
</dbReference>
<dbReference type="AlphaFoldDB" id="F1YLH4"/>
<dbReference type="InterPro" id="IPR008972">
    <property type="entry name" value="Cupredoxin"/>
</dbReference>
<dbReference type="Pfam" id="PF07732">
    <property type="entry name" value="Cu-oxidase_3"/>
    <property type="match status" value="1"/>
</dbReference>
<sequence length="526" mass="55396">MTAKPGAPSPTTPKAVDSVTRRSFLTAVALTGAATVAACTRTAEPAGPPAATSDRGVVAAAERARPHTGRTVEATLRAAESEIDLGGGVRARTLAYNGSVPGPLLRADVGDELSVNVENRLPKATSMHWHGIALRNDMDGAAPATPDIASGDDFTYRFSLPHPGTYWAHPHVGMDTDYGLYLPLIVDDPADPGRYDAEWTVVLDDWTSGVGKSPEQILEGLRPAGSTGGHGSMDHSGMDMGGMDMSTGDMAGMGMNSSDLLGGDAGDVTYPHYLINGRVETDPSVMRARPGERVRLRIINAAADTAFRVALGGHTMTLTHTDGFPIVPTPTAAVLVGMGERYDAIVTVGDGAFPLIAQPEGKSGRARAVLTTAPNTDVTTAQAAAELSGPVTTAYGLRALDSVALPAQRPDVELTARLTGSMMAYDWAINGQRYPDVTPMRVTQGQAVRLTFVNESSMWHPVHLHGHTFALRRADGVPGARKDTVNVLPRSSVSVDLVADNPGAWMLHCHNGYHMDSGMMTRLDVG</sequence>
<organism evidence="7 8">
    <name type="scientific">Gordonia neofelifaecis NRRL B-59395</name>
    <dbReference type="NCBI Taxonomy" id="644548"/>
    <lineage>
        <taxon>Bacteria</taxon>
        <taxon>Bacillati</taxon>
        <taxon>Actinomycetota</taxon>
        <taxon>Actinomycetes</taxon>
        <taxon>Mycobacteriales</taxon>
        <taxon>Gordoniaceae</taxon>
        <taxon>Gordonia</taxon>
    </lineage>
</organism>
<gene>
    <name evidence="7" type="ORF">SCNU_13829</name>
</gene>
<dbReference type="OrthoDB" id="345021at2"/>
<dbReference type="PANTHER" id="PTHR11709:SF394">
    <property type="entry name" value="FI03373P-RELATED"/>
    <property type="match status" value="1"/>
</dbReference>
<dbReference type="eggNOG" id="COG2132">
    <property type="taxonomic scope" value="Bacteria"/>
</dbReference>
<feature type="domain" description="Plastocyanin-like" evidence="5">
    <location>
        <begin position="414"/>
        <end position="525"/>
    </location>
</feature>
<dbReference type="Pfam" id="PF00394">
    <property type="entry name" value="Cu-oxidase"/>
    <property type="match status" value="1"/>
</dbReference>
<evidence type="ECO:0000313" key="8">
    <source>
        <dbReference type="Proteomes" id="UP000035065"/>
    </source>
</evidence>
<dbReference type="GO" id="GO:0005507">
    <property type="term" value="F:copper ion binding"/>
    <property type="evidence" value="ECO:0007669"/>
    <property type="project" value="InterPro"/>
</dbReference>
<dbReference type="InterPro" id="IPR011707">
    <property type="entry name" value="Cu-oxidase-like_N"/>
</dbReference>
<proteinExistence type="predicted"/>
<keyword evidence="8" id="KW-1185">Reference proteome</keyword>
<dbReference type="CDD" id="cd13870">
    <property type="entry name" value="CuRO_2_CopA_like_1"/>
    <property type="match status" value="1"/>
</dbReference>
<evidence type="ECO:0000256" key="2">
    <source>
        <dbReference type="ARBA" id="ARBA00023002"/>
    </source>
</evidence>
<dbReference type="Gene3D" id="2.60.40.420">
    <property type="entry name" value="Cupredoxins - blue copper proteins"/>
    <property type="match status" value="3"/>
</dbReference>
<name>F1YLH4_9ACTN</name>
<dbReference type="GO" id="GO:0016491">
    <property type="term" value="F:oxidoreductase activity"/>
    <property type="evidence" value="ECO:0007669"/>
    <property type="project" value="UniProtKB-KW"/>
</dbReference>
<feature type="domain" description="Plastocyanin-like" evidence="4">
    <location>
        <begin position="271"/>
        <end position="370"/>
    </location>
</feature>
<dbReference type="CDD" id="cd13861">
    <property type="entry name" value="CuRO_1_CumA_like"/>
    <property type="match status" value="1"/>
</dbReference>
<dbReference type="InterPro" id="IPR001117">
    <property type="entry name" value="Cu-oxidase_2nd"/>
</dbReference>
<dbReference type="PROSITE" id="PS00079">
    <property type="entry name" value="MULTICOPPER_OXIDASE1"/>
    <property type="match status" value="1"/>
</dbReference>
<evidence type="ECO:0000256" key="3">
    <source>
        <dbReference type="ARBA" id="ARBA00023008"/>
    </source>
</evidence>
<dbReference type="CDD" id="cd13896">
    <property type="entry name" value="CuRO_3_CopA"/>
    <property type="match status" value="1"/>
</dbReference>
<dbReference type="STRING" id="644548.SCNU_13829"/>
<keyword evidence="3" id="KW-0186">Copper</keyword>
<feature type="domain" description="Plastocyanin-like" evidence="6">
    <location>
        <begin position="80"/>
        <end position="190"/>
    </location>
</feature>
<dbReference type="InterPro" id="IPR006311">
    <property type="entry name" value="TAT_signal"/>
</dbReference>
<dbReference type="InterPro" id="IPR033138">
    <property type="entry name" value="Cu_oxidase_CS"/>
</dbReference>
<comment type="caution">
    <text evidence="7">The sequence shown here is derived from an EMBL/GenBank/DDBJ whole genome shotgun (WGS) entry which is preliminary data.</text>
</comment>
<dbReference type="InterPro" id="IPR045087">
    <property type="entry name" value="Cu-oxidase_fam"/>
</dbReference>